<dbReference type="AlphaFoldDB" id="A0A6N2XEI4"/>
<protein>
    <submittedName>
        <fullName evidence="1">Uncharacterized protein</fullName>
    </submittedName>
</protein>
<gene>
    <name evidence="1" type="ORF">CILFYP12_04301</name>
</gene>
<reference evidence="1" key="1">
    <citation type="submission" date="2019-11" db="EMBL/GenBank/DDBJ databases">
        <authorList>
            <person name="Feng L."/>
        </authorList>
    </citation>
    <scope>NUCLEOTIDE SEQUENCE</scope>
    <source>
        <strain evidence="1">CinnocuumLFYP12</strain>
    </source>
</reference>
<evidence type="ECO:0000313" key="1">
    <source>
        <dbReference type="EMBL" id="VYT52542.1"/>
    </source>
</evidence>
<organism evidence="1">
    <name type="scientific">Clostridium innocuum</name>
    <dbReference type="NCBI Taxonomy" id="1522"/>
    <lineage>
        <taxon>Bacteria</taxon>
        <taxon>Bacillati</taxon>
        <taxon>Bacillota</taxon>
        <taxon>Clostridia</taxon>
        <taxon>Eubacteriales</taxon>
        <taxon>Clostridiaceae</taxon>
        <taxon>Clostridium</taxon>
    </lineage>
</organism>
<sequence>MARKNSGRKSKYETHVLPRFKEIAEWCRQGATDKELIKALGIGKSAFYEYLKIPEFSELLKNSRISTVQELKCAMFKRAIGFTYTETEKTVERIEFDKSVKKILLENGIDVEALEQPKLIKTKISEKHVLPDPTSNLILLKHWDKEAGWTSDPQTLELKKQEFEHRKKMDEEKMF</sequence>
<name>A0A6N2XEI4_CLOIN</name>
<proteinExistence type="predicted"/>
<dbReference type="EMBL" id="CACRTE010000058">
    <property type="protein sequence ID" value="VYT52542.1"/>
    <property type="molecule type" value="Genomic_DNA"/>
</dbReference>
<accession>A0A6N2XEI4</accession>
<dbReference type="RefSeq" id="WP_008729042.1">
    <property type="nucleotide sequence ID" value="NZ_BAABXQ010000006.1"/>
</dbReference>